<dbReference type="EMBL" id="CAJZAF010000044">
    <property type="protein sequence ID" value="CAG9185760.1"/>
    <property type="molecule type" value="Genomic_DNA"/>
</dbReference>
<evidence type="ECO:0000256" key="3">
    <source>
        <dbReference type="ARBA" id="ARBA00022898"/>
    </source>
</evidence>
<evidence type="ECO:0000256" key="2">
    <source>
        <dbReference type="ARBA" id="ARBA00008639"/>
    </source>
</evidence>
<keyword evidence="6" id="KW-1185">Reference proteome</keyword>
<dbReference type="InterPro" id="IPR036052">
    <property type="entry name" value="TrpB-like_PALP_sf"/>
</dbReference>
<evidence type="ECO:0000313" key="5">
    <source>
        <dbReference type="EMBL" id="CAG9185760.1"/>
    </source>
</evidence>
<evidence type="ECO:0000313" key="6">
    <source>
        <dbReference type="Proteomes" id="UP000701702"/>
    </source>
</evidence>
<feature type="domain" description="Tryptophan synthase beta chain-like PALP" evidence="4">
    <location>
        <begin position="18"/>
        <end position="321"/>
    </location>
</feature>
<dbReference type="InterPro" id="IPR005966">
    <property type="entry name" value="D-Cys_desShydrase"/>
</dbReference>
<dbReference type="RefSeq" id="WP_224009056.1">
    <property type="nucleotide sequence ID" value="NZ_CAJZAF010000044.1"/>
</dbReference>
<organism evidence="5 6">
    <name type="scientific">Cupriavidus pinatubonensis</name>
    <dbReference type="NCBI Taxonomy" id="248026"/>
    <lineage>
        <taxon>Bacteria</taxon>
        <taxon>Pseudomonadati</taxon>
        <taxon>Pseudomonadota</taxon>
        <taxon>Betaproteobacteria</taxon>
        <taxon>Burkholderiales</taxon>
        <taxon>Burkholderiaceae</taxon>
        <taxon>Cupriavidus</taxon>
    </lineage>
</organism>
<comment type="similarity">
    <text evidence="2">Belongs to the ACC deaminase/D-cysteine desulfhydrase family.</text>
</comment>
<dbReference type="PANTHER" id="PTHR43780">
    <property type="entry name" value="1-AMINOCYCLOPROPANE-1-CARBOXYLATE DEAMINASE-RELATED"/>
    <property type="match status" value="1"/>
</dbReference>
<dbReference type="EC" id="4.4.1.15" evidence="5"/>
<keyword evidence="5" id="KW-0456">Lyase</keyword>
<dbReference type="PANTHER" id="PTHR43780:SF2">
    <property type="entry name" value="1-AMINOCYCLOPROPANE-1-CARBOXYLATE DEAMINASE-RELATED"/>
    <property type="match status" value="1"/>
</dbReference>
<comment type="cofactor">
    <cofactor evidence="1">
        <name>pyridoxal 5'-phosphate</name>
        <dbReference type="ChEBI" id="CHEBI:597326"/>
    </cofactor>
</comment>
<keyword evidence="3" id="KW-0663">Pyridoxal phosphate</keyword>
<protein>
    <submittedName>
        <fullName evidence="5">D-cysteine desulfhydrase</fullName>
        <ecNumber evidence="5">4.4.1.15</ecNumber>
    </submittedName>
</protein>
<proteinExistence type="inferred from homology"/>
<evidence type="ECO:0000256" key="1">
    <source>
        <dbReference type="ARBA" id="ARBA00001933"/>
    </source>
</evidence>
<dbReference type="NCBIfam" id="NF003030">
    <property type="entry name" value="PRK03910.1-3"/>
    <property type="match status" value="1"/>
</dbReference>
<dbReference type="Pfam" id="PF00291">
    <property type="entry name" value="PALP"/>
    <property type="match status" value="1"/>
</dbReference>
<dbReference type="NCBIfam" id="TIGR01275">
    <property type="entry name" value="ACC_deam_rel"/>
    <property type="match status" value="1"/>
</dbReference>
<dbReference type="NCBIfam" id="NF003032">
    <property type="entry name" value="PRK03910.1-5"/>
    <property type="match status" value="1"/>
</dbReference>
<dbReference type="PIRSF" id="PIRSF006278">
    <property type="entry name" value="ACCD_DCysDesulf"/>
    <property type="match status" value="1"/>
</dbReference>
<dbReference type="InterPro" id="IPR027278">
    <property type="entry name" value="ACCD_DCysDesulf"/>
</dbReference>
<reference evidence="5 6" key="1">
    <citation type="submission" date="2021-08" db="EMBL/GenBank/DDBJ databases">
        <authorList>
            <person name="Peeters C."/>
        </authorList>
    </citation>
    <scope>NUCLEOTIDE SEQUENCE [LARGE SCALE GENOMIC DNA]</scope>
    <source>
        <strain evidence="5 6">LMG 23994</strain>
    </source>
</reference>
<dbReference type="InterPro" id="IPR001926">
    <property type="entry name" value="TrpB-like_PALP"/>
</dbReference>
<sequence>MKKISDRIASFSRLQLVGAVTPLEKLDRLPRMLGRDVYIKRDDTTPLAFGGNKLRKLEFLAADALRKGADTLVTAGAIQSNHVRQTAAVAARLGLRCHALLENPINTTDVDYLRSGNRLLLDLFDAHGEPVATLDNADAQLHALAERLRGDGYQPYIIPIGGSNPLGALGYAHAGLELAQQADAMGVSFAAVVLASGSAGTHAGLALALAHAMPDAQVVGITVSRPVAAQAPKVAGLIDGTAELLDIEVPAELRLELWDEYFLPRYGEPNRAALDAIRLLARTEGILLDPVYTGKAMAGLLDGVMRKRFAGEGPLLFLHTGGAPALFAYRDALQAVPI</sequence>
<dbReference type="GO" id="GO:0019148">
    <property type="term" value="F:D-cysteine desulfhydrase activity"/>
    <property type="evidence" value="ECO:0007669"/>
    <property type="project" value="UniProtKB-EC"/>
</dbReference>
<dbReference type="SUPFAM" id="SSF53686">
    <property type="entry name" value="Tryptophan synthase beta subunit-like PLP-dependent enzymes"/>
    <property type="match status" value="1"/>
</dbReference>
<accession>A0ABM8XZC9</accession>
<dbReference type="Gene3D" id="3.40.50.1100">
    <property type="match status" value="2"/>
</dbReference>
<dbReference type="Proteomes" id="UP000701702">
    <property type="component" value="Unassembled WGS sequence"/>
</dbReference>
<gene>
    <name evidence="5" type="primary">dcyD</name>
    <name evidence="5" type="ORF">LMG23994_05873</name>
</gene>
<evidence type="ECO:0000259" key="4">
    <source>
        <dbReference type="Pfam" id="PF00291"/>
    </source>
</evidence>
<comment type="caution">
    <text evidence="5">The sequence shown here is derived from an EMBL/GenBank/DDBJ whole genome shotgun (WGS) entry which is preliminary data.</text>
</comment>
<name>A0ABM8XZC9_9BURK</name>